<feature type="domain" description="G-protein coupled receptors family 1 profile" evidence="12">
    <location>
        <begin position="54"/>
        <end position="311"/>
    </location>
</feature>
<sequence length="355" mass="40327">MTSFGANVNGTFANASYEGRYYNDMDSTKDKRSTFVICFETRLLCAIIVTAIIGNSLILTAIYRFRSLQTKTNVFVVNLAIADISLAVLAMPFTMTSSITYEWIFGDTFCKVQGIFNSLFCEASILTLTFVSLERFIAILHPLKYQQWMTPRTIKIMVVYIWLQSLICATSTFLFSKFEFLKFEHICTVDWSYSIGYTFFFVVTFFFLPFAAMAVCYFVILRKALEQRRKIASITVGEIRGQSNEEQRKTKQEHKATIMIAIVVGTFSACWFPHAVGIFCLVSGNCEWPDSYFIATTWLAMLNSALNSGIYGLMNSSFKRAFKSILLRDRFVTDANIVTVIGKRTQGVSRAFGNE</sequence>
<keyword evidence="3" id="KW-1003">Cell membrane</keyword>
<dbReference type="STRING" id="45351.A7SD89"/>
<proteinExistence type="inferred from homology"/>
<dbReference type="Gene3D" id="1.20.1070.10">
    <property type="entry name" value="Rhodopsin 7-helix transmembrane proteins"/>
    <property type="match status" value="1"/>
</dbReference>
<gene>
    <name evidence="13" type="ORF">NEMVEDRAFT_v1g210479</name>
</gene>
<dbReference type="HOGENOM" id="CLU_009579_11_0_1"/>
<evidence type="ECO:0000256" key="4">
    <source>
        <dbReference type="ARBA" id="ARBA00022692"/>
    </source>
</evidence>
<dbReference type="EMBL" id="DS469628">
    <property type="protein sequence ID" value="EDO38342.1"/>
    <property type="molecule type" value="Genomic_DNA"/>
</dbReference>
<organism evidence="13 14">
    <name type="scientific">Nematostella vectensis</name>
    <name type="common">Starlet sea anemone</name>
    <dbReference type="NCBI Taxonomy" id="45351"/>
    <lineage>
        <taxon>Eukaryota</taxon>
        <taxon>Metazoa</taxon>
        <taxon>Cnidaria</taxon>
        <taxon>Anthozoa</taxon>
        <taxon>Hexacorallia</taxon>
        <taxon>Actiniaria</taxon>
        <taxon>Edwardsiidae</taxon>
        <taxon>Nematostella</taxon>
    </lineage>
</organism>
<dbReference type="PROSITE" id="PS50262">
    <property type="entry name" value="G_PROTEIN_RECEP_F1_2"/>
    <property type="match status" value="1"/>
</dbReference>
<dbReference type="InterPro" id="IPR000276">
    <property type="entry name" value="GPCR_Rhodpsn"/>
</dbReference>
<evidence type="ECO:0000313" key="13">
    <source>
        <dbReference type="EMBL" id="EDO38342.1"/>
    </source>
</evidence>
<evidence type="ECO:0000259" key="12">
    <source>
        <dbReference type="PROSITE" id="PS50262"/>
    </source>
</evidence>
<comment type="subcellular location">
    <subcellularLocation>
        <location evidence="1">Cell membrane</location>
        <topology evidence="1">Multi-pass membrane protein</topology>
    </subcellularLocation>
</comment>
<evidence type="ECO:0000256" key="2">
    <source>
        <dbReference type="ARBA" id="ARBA00010663"/>
    </source>
</evidence>
<dbReference type="SMART" id="SM01381">
    <property type="entry name" value="7TM_GPCR_Srsx"/>
    <property type="match status" value="1"/>
</dbReference>
<feature type="transmembrane region" description="Helical" evidence="11">
    <location>
        <begin position="115"/>
        <end position="133"/>
    </location>
</feature>
<evidence type="ECO:0000256" key="1">
    <source>
        <dbReference type="ARBA" id="ARBA00004651"/>
    </source>
</evidence>
<keyword evidence="8 10" id="KW-0675">Receptor</keyword>
<feature type="transmembrane region" description="Helical" evidence="11">
    <location>
        <begin position="195"/>
        <end position="220"/>
    </location>
</feature>
<evidence type="ECO:0000256" key="3">
    <source>
        <dbReference type="ARBA" id="ARBA00022475"/>
    </source>
</evidence>
<dbReference type="OMA" id="LFCEASI"/>
<dbReference type="PANTHER" id="PTHR22752">
    <property type="entry name" value="G PROTEIN-COUPLED RECEPTOR"/>
    <property type="match status" value="1"/>
</dbReference>
<dbReference type="Pfam" id="PF00001">
    <property type="entry name" value="7tm_1"/>
    <property type="match status" value="1"/>
</dbReference>
<feature type="transmembrane region" description="Helical" evidence="11">
    <location>
        <begin position="154"/>
        <end position="175"/>
    </location>
</feature>
<feature type="transmembrane region" description="Helical" evidence="11">
    <location>
        <begin position="41"/>
        <end position="63"/>
    </location>
</feature>
<dbReference type="FunFam" id="1.20.1070.10:FF:000460">
    <property type="entry name" value="Predicted protein"/>
    <property type="match status" value="1"/>
</dbReference>
<comment type="similarity">
    <text evidence="2 10">Belongs to the G-protein coupled receptor 1 family.</text>
</comment>
<dbReference type="PROSITE" id="PS00237">
    <property type="entry name" value="G_PROTEIN_RECEP_F1_1"/>
    <property type="match status" value="1"/>
</dbReference>
<evidence type="ECO:0000313" key="14">
    <source>
        <dbReference type="Proteomes" id="UP000001593"/>
    </source>
</evidence>
<dbReference type="PRINTS" id="PR00237">
    <property type="entry name" value="GPCRRHODOPSN"/>
</dbReference>
<dbReference type="GO" id="GO:0005886">
    <property type="term" value="C:plasma membrane"/>
    <property type="evidence" value="ECO:0000318"/>
    <property type="project" value="GO_Central"/>
</dbReference>
<evidence type="ECO:0000256" key="9">
    <source>
        <dbReference type="ARBA" id="ARBA00023224"/>
    </source>
</evidence>
<feature type="transmembrane region" description="Helical" evidence="11">
    <location>
        <begin position="258"/>
        <end position="279"/>
    </location>
</feature>
<name>A7SD89_NEMVE</name>
<keyword evidence="14" id="KW-1185">Reference proteome</keyword>
<evidence type="ECO:0000256" key="11">
    <source>
        <dbReference type="SAM" id="Phobius"/>
    </source>
</evidence>
<evidence type="ECO:0000256" key="5">
    <source>
        <dbReference type="ARBA" id="ARBA00022989"/>
    </source>
</evidence>
<evidence type="ECO:0000256" key="10">
    <source>
        <dbReference type="RuleBase" id="RU000688"/>
    </source>
</evidence>
<feature type="transmembrane region" description="Helical" evidence="11">
    <location>
        <begin position="291"/>
        <end position="314"/>
    </location>
</feature>
<dbReference type="InParanoid" id="A7SD89"/>
<dbReference type="GO" id="GO:0004983">
    <property type="term" value="F:neuropeptide Y receptor activity"/>
    <property type="evidence" value="ECO:0007669"/>
    <property type="project" value="InterPro"/>
</dbReference>
<evidence type="ECO:0000256" key="8">
    <source>
        <dbReference type="ARBA" id="ARBA00023170"/>
    </source>
</evidence>
<dbReference type="PRINTS" id="PR01012">
    <property type="entry name" value="NRPEPTIDEYR"/>
</dbReference>
<dbReference type="Proteomes" id="UP000001593">
    <property type="component" value="Unassembled WGS sequence"/>
</dbReference>
<dbReference type="SUPFAM" id="SSF81321">
    <property type="entry name" value="Family A G protein-coupled receptor-like"/>
    <property type="match status" value="1"/>
</dbReference>
<dbReference type="PANTHER" id="PTHR22752:SF14">
    <property type="entry name" value="G-PROTEIN COUPLED RECEPTORS FAMILY 1 PROFILE DOMAIN-CONTAINING PROTEIN"/>
    <property type="match status" value="1"/>
</dbReference>
<dbReference type="KEGG" id="nve:5509901"/>
<dbReference type="CDD" id="cd00637">
    <property type="entry name" value="7tm_classA_rhodopsin-like"/>
    <property type="match status" value="1"/>
</dbReference>
<dbReference type="eggNOG" id="KOG3656">
    <property type="taxonomic scope" value="Eukaryota"/>
</dbReference>
<keyword evidence="6 10" id="KW-0297">G-protein coupled receptor</keyword>
<keyword evidence="7 11" id="KW-0472">Membrane</keyword>
<keyword evidence="9 10" id="KW-0807">Transducer</keyword>
<dbReference type="InterPro" id="IPR017452">
    <property type="entry name" value="GPCR_Rhodpsn_7TM"/>
</dbReference>
<accession>A7SD89</accession>
<dbReference type="OrthoDB" id="10071887at2759"/>
<dbReference type="InterPro" id="IPR000611">
    <property type="entry name" value="NPY_rcpt"/>
</dbReference>
<dbReference type="GO" id="GO:0004930">
    <property type="term" value="F:G protein-coupled receptor activity"/>
    <property type="evidence" value="ECO:0000318"/>
    <property type="project" value="GO_Central"/>
</dbReference>
<evidence type="ECO:0000256" key="6">
    <source>
        <dbReference type="ARBA" id="ARBA00023040"/>
    </source>
</evidence>
<keyword evidence="4 10" id="KW-0812">Transmembrane</keyword>
<dbReference type="PhylomeDB" id="A7SD89"/>
<protein>
    <recommendedName>
        <fullName evidence="12">G-protein coupled receptors family 1 profile domain-containing protein</fullName>
    </recommendedName>
</protein>
<reference evidence="13 14" key="1">
    <citation type="journal article" date="2007" name="Science">
        <title>Sea anemone genome reveals ancestral eumetazoan gene repertoire and genomic organization.</title>
        <authorList>
            <person name="Putnam N.H."/>
            <person name="Srivastava M."/>
            <person name="Hellsten U."/>
            <person name="Dirks B."/>
            <person name="Chapman J."/>
            <person name="Salamov A."/>
            <person name="Terry A."/>
            <person name="Shapiro H."/>
            <person name="Lindquist E."/>
            <person name="Kapitonov V.V."/>
            <person name="Jurka J."/>
            <person name="Genikhovich G."/>
            <person name="Grigoriev I.V."/>
            <person name="Lucas S.M."/>
            <person name="Steele R.E."/>
            <person name="Finnerty J.R."/>
            <person name="Technau U."/>
            <person name="Martindale M.Q."/>
            <person name="Rokhsar D.S."/>
        </authorList>
    </citation>
    <scope>NUCLEOTIDE SEQUENCE [LARGE SCALE GENOMIC DNA]</scope>
    <source>
        <strain evidence="14">CH2 X CH6</strain>
    </source>
</reference>
<feature type="transmembrane region" description="Helical" evidence="11">
    <location>
        <begin position="75"/>
        <end position="95"/>
    </location>
</feature>
<keyword evidence="5 11" id="KW-1133">Transmembrane helix</keyword>
<dbReference type="AlphaFoldDB" id="A7SD89"/>
<evidence type="ECO:0000256" key="7">
    <source>
        <dbReference type="ARBA" id="ARBA00023136"/>
    </source>
</evidence>